<proteinExistence type="inferred from homology"/>
<dbReference type="SUPFAM" id="SSF141091">
    <property type="entry name" value="L21p-like"/>
    <property type="match status" value="1"/>
</dbReference>
<sequence>MKYAVIRLGGHQHKIAEGTEITVDRLHGDINPEVLLLVDESRVKVGKPVLKDVKVILKTLGDLKGPKLDVFKYKAKSRYRKHIGFRPHLTKILVEKLA</sequence>
<dbReference type="GO" id="GO:0005737">
    <property type="term" value="C:cytoplasm"/>
    <property type="evidence" value="ECO:0007669"/>
    <property type="project" value="UniProtKB-ARBA"/>
</dbReference>
<dbReference type="Pfam" id="PF00829">
    <property type="entry name" value="Ribosomal_L21p"/>
    <property type="match status" value="1"/>
</dbReference>
<evidence type="ECO:0000256" key="2">
    <source>
        <dbReference type="ARBA" id="ARBA00022980"/>
    </source>
</evidence>
<dbReference type="GO" id="GO:0003735">
    <property type="term" value="F:structural constituent of ribosome"/>
    <property type="evidence" value="ECO:0007669"/>
    <property type="project" value="InterPro"/>
</dbReference>
<evidence type="ECO:0000256" key="3">
    <source>
        <dbReference type="ARBA" id="ARBA00023274"/>
    </source>
</evidence>
<keyword evidence="4 5" id="KW-0699">rRNA-binding</keyword>
<reference evidence="6 7" key="1">
    <citation type="journal article" date="2015" name="Nature">
        <title>rRNA introns, odd ribosomes, and small enigmatic genomes across a large radiation of phyla.</title>
        <authorList>
            <person name="Brown C.T."/>
            <person name="Hug L.A."/>
            <person name="Thomas B.C."/>
            <person name="Sharon I."/>
            <person name="Castelle C.J."/>
            <person name="Singh A."/>
            <person name="Wilkins M.J."/>
            <person name="Williams K.H."/>
            <person name="Banfield J.F."/>
        </authorList>
    </citation>
    <scope>NUCLEOTIDE SEQUENCE [LARGE SCALE GENOMIC DNA]</scope>
</reference>
<protein>
    <recommendedName>
        <fullName evidence="4">Large ribosomal subunit protein bL21</fullName>
    </recommendedName>
</protein>
<dbReference type="AlphaFoldDB" id="A0A0G0K8F9"/>
<dbReference type="PANTHER" id="PTHR21349">
    <property type="entry name" value="50S RIBOSOMAL PROTEIN L21"/>
    <property type="match status" value="1"/>
</dbReference>
<comment type="subunit">
    <text evidence="4">Part of the 50S ribosomal subunit. Contacts protein L20.</text>
</comment>
<dbReference type="GO" id="GO:0019843">
    <property type="term" value="F:rRNA binding"/>
    <property type="evidence" value="ECO:0007669"/>
    <property type="project" value="UniProtKB-UniRule"/>
</dbReference>
<dbReference type="GO" id="GO:0005840">
    <property type="term" value="C:ribosome"/>
    <property type="evidence" value="ECO:0007669"/>
    <property type="project" value="UniProtKB-KW"/>
</dbReference>
<keyword evidence="2 4" id="KW-0689">Ribosomal protein</keyword>
<dbReference type="GO" id="GO:0006412">
    <property type="term" value="P:translation"/>
    <property type="evidence" value="ECO:0007669"/>
    <property type="project" value="UniProtKB-UniRule"/>
</dbReference>
<evidence type="ECO:0000256" key="4">
    <source>
        <dbReference type="HAMAP-Rule" id="MF_01363"/>
    </source>
</evidence>
<dbReference type="Proteomes" id="UP000034181">
    <property type="component" value="Unassembled WGS sequence"/>
</dbReference>
<comment type="similarity">
    <text evidence="1 4 5">Belongs to the bacterial ribosomal protein bL21 family.</text>
</comment>
<evidence type="ECO:0000313" key="6">
    <source>
        <dbReference type="EMBL" id="KKQ75963.1"/>
    </source>
</evidence>
<dbReference type="NCBIfam" id="TIGR00061">
    <property type="entry name" value="L21"/>
    <property type="match status" value="1"/>
</dbReference>
<dbReference type="InterPro" id="IPR036164">
    <property type="entry name" value="bL21-like_sf"/>
</dbReference>
<dbReference type="InterPro" id="IPR001787">
    <property type="entry name" value="Ribosomal_bL21"/>
</dbReference>
<evidence type="ECO:0000256" key="5">
    <source>
        <dbReference type="RuleBase" id="RU000562"/>
    </source>
</evidence>
<accession>A0A0G0K8F9</accession>
<keyword evidence="4 5" id="KW-0694">RNA-binding</keyword>
<dbReference type="InterPro" id="IPR028909">
    <property type="entry name" value="bL21-like"/>
</dbReference>
<organism evidence="6 7">
    <name type="scientific">Candidatus Woesebacteria bacterium GW2011_GWB1_38_5b</name>
    <dbReference type="NCBI Taxonomy" id="1618569"/>
    <lineage>
        <taxon>Bacteria</taxon>
        <taxon>Candidatus Woeseibacteriota</taxon>
    </lineage>
</organism>
<dbReference type="PANTHER" id="PTHR21349:SF0">
    <property type="entry name" value="LARGE RIBOSOMAL SUBUNIT PROTEIN BL21M"/>
    <property type="match status" value="1"/>
</dbReference>
<dbReference type="GO" id="GO:1990904">
    <property type="term" value="C:ribonucleoprotein complex"/>
    <property type="evidence" value="ECO:0007669"/>
    <property type="project" value="UniProtKB-KW"/>
</dbReference>
<evidence type="ECO:0000313" key="7">
    <source>
        <dbReference type="Proteomes" id="UP000034181"/>
    </source>
</evidence>
<dbReference type="EMBL" id="LBUZ01000001">
    <property type="protein sequence ID" value="KKQ75963.1"/>
    <property type="molecule type" value="Genomic_DNA"/>
</dbReference>
<dbReference type="HAMAP" id="MF_01363">
    <property type="entry name" value="Ribosomal_bL21"/>
    <property type="match status" value="1"/>
</dbReference>
<comment type="caution">
    <text evidence="6">The sequence shown here is derived from an EMBL/GenBank/DDBJ whole genome shotgun (WGS) entry which is preliminary data.</text>
</comment>
<evidence type="ECO:0000256" key="1">
    <source>
        <dbReference type="ARBA" id="ARBA00008563"/>
    </source>
</evidence>
<keyword evidence="3 4" id="KW-0687">Ribonucleoprotein</keyword>
<name>A0A0G0K8F9_9BACT</name>
<gene>
    <name evidence="4" type="primary">rplU</name>
    <name evidence="6" type="ORF">US96_C0001G0039</name>
</gene>
<comment type="function">
    <text evidence="4 5">This protein binds to 23S rRNA in the presence of protein L20.</text>
</comment>